<keyword evidence="3" id="KW-0813">Transport</keyword>
<evidence type="ECO:0000256" key="4">
    <source>
        <dbReference type="ARBA" id="ARBA00022729"/>
    </source>
</evidence>
<dbReference type="PANTHER" id="PTHR30290">
    <property type="entry name" value="PERIPLASMIC BINDING COMPONENT OF ABC TRANSPORTER"/>
    <property type="match status" value="1"/>
</dbReference>
<comment type="subcellular location">
    <subcellularLocation>
        <location evidence="1">Cell envelope</location>
    </subcellularLocation>
</comment>
<dbReference type="PROSITE" id="PS51257">
    <property type="entry name" value="PROKAR_LIPOPROTEIN"/>
    <property type="match status" value="1"/>
</dbReference>
<evidence type="ECO:0000259" key="5">
    <source>
        <dbReference type="Pfam" id="PF00496"/>
    </source>
</evidence>
<dbReference type="EMBL" id="JBHUIT010000002">
    <property type="protein sequence ID" value="MFD2255354.1"/>
    <property type="molecule type" value="Genomic_DNA"/>
</dbReference>
<dbReference type="PANTHER" id="PTHR30290:SF10">
    <property type="entry name" value="PERIPLASMIC OLIGOPEPTIDE-BINDING PROTEIN-RELATED"/>
    <property type="match status" value="1"/>
</dbReference>
<comment type="caution">
    <text evidence="6">The sequence shown here is derived from an EMBL/GenBank/DDBJ whole genome shotgun (WGS) entry which is preliminary data.</text>
</comment>
<dbReference type="CDD" id="cd08504">
    <property type="entry name" value="PBP2_OppA"/>
    <property type="match status" value="1"/>
</dbReference>
<dbReference type="PIRSF" id="PIRSF002741">
    <property type="entry name" value="MppA"/>
    <property type="match status" value="1"/>
</dbReference>
<dbReference type="InterPro" id="IPR000914">
    <property type="entry name" value="SBP_5_dom"/>
</dbReference>
<dbReference type="Pfam" id="PF00496">
    <property type="entry name" value="SBP_bac_5"/>
    <property type="match status" value="1"/>
</dbReference>
<sequence>MMRLILFSAFCLIVASCQKESQVDRATRDGILIMGNSSDPKSFDPQVVSGVLENNIIRALFEGLINFDQTVDLATPGGVAMEVTPDETATVWTARLRPGLKWSDGEPLTAEDFAFSYERILSPGLNAKYASMLYFMEGAEDFNLGKITDFTQVGIKIEDPLTFTITLRGPTPFFREILKHYTWYPVPKHKVLQYGSIDRIGSDWAKPENLVGNGPFRIKSFRRNDHIEVERNPYYWDAENVSLNGIRFLPISNVFTEARMFRDGQLHVTYTAAPEVVDLMKKEDPGSLRQEPYLGTVLYRFNTTRKPLDDPRVRRALSMALDREALCENVFRGYEPAYGMTPPMGDYDPPHGAAFDPEGGRKLLAEAGFPEGKGFPRLKLLIASRESAATLASAVQAMWRNHLGVEVEIENKEWTAYIVATQNLNYDIVAGGWIGDYIDPLTFLEMWMPGNGNNNTGWESKPFAAKIEESFQRTDAAERFKLLGEAEEILLADSPVAPVAWWGKNYLLHPSVKGWEPLLLDSHPYTKVKLVPDPRPESAREGR</sequence>
<protein>
    <submittedName>
        <fullName evidence="6">Peptide ABC transporter substrate-binding protein</fullName>
    </submittedName>
</protein>
<evidence type="ECO:0000256" key="1">
    <source>
        <dbReference type="ARBA" id="ARBA00004196"/>
    </source>
</evidence>
<keyword evidence="4" id="KW-0732">Signal</keyword>
<evidence type="ECO:0000313" key="7">
    <source>
        <dbReference type="Proteomes" id="UP001597375"/>
    </source>
</evidence>
<feature type="domain" description="Solute-binding protein family 5" evidence="5">
    <location>
        <begin position="79"/>
        <end position="454"/>
    </location>
</feature>
<keyword evidence="7" id="KW-1185">Reference proteome</keyword>
<gene>
    <name evidence="6" type="ORF">ACFSSA_01580</name>
</gene>
<proteinExistence type="inferred from homology"/>
<dbReference type="Gene3D" id="3.40.190.10">
    <property type="entry name" value="Periplasmic binding protein-like II"/>
    <property type="match status" value="1"/>
</dbReference>
<dbReference type="Gene3D" id="3.10.105.10">
    <property type="entry name" value="Dipeptide-binding Protein, Domain 3"/>
    <property type="match status" value="1"/>
</dbReference>
<organism evidence="6 7">
    <name type="scientific">Luteolibacter algae</name>
    <dbReference type="NCBI Taxonomy" id="454151"/>
    <lineage>
        <taxon>Bacteria</taxon>
        <taxon>Pseudomonadati</taxon>
        <taxon>Verrucomicrobiota</taxon>
        <taxon>Verrucomicrobiia</taxon>
        <taxon>Verrucomicrobiales</taxon>
        <taxon>Verrucomicrobiaceae</taxon>
        <taxon>Luteolibacter</taxon>
    </lineage>
</organism>
<dbReference type="Proteomes" id="UP001597375">
    <property type="component" value="Unassembled WGS sequence"/>
</dbReference>
<comment type="similarity">
    <text evidence="2">Belongs to the bacterial solute-binding protein 5 family.</text>
</comment>
<evidence type="ECO:0000256" key="2">
    <source>
        <dbReference type="ARBA" id="ARBA00005695"/>
    </source>
</evidence>
<dbReference type="RefSeq" id="WP_386818013.1">
    <property type="nucleotide sequence ID" value="NZ_JBHUIT010000002.1"/>
</dbReference>
<dbReference type="SUPFAM" id="SSF53850">
    <property type="entry name" value="Periplasmic binding protein-like II"/>
    <property type="match status" value="1"/>
</dbReference>
<dbReference type="InterPro" id="IPR039424">
    <property type="entry name" value="SBP_5"/>
</dbReference>
<evidence type="ECO:0000313" key="6">
    <source>
        <dbReference type="EMBL" id="MFD2255354.1"/>
    </source>
</evidence>
<reference evidence="7" key="1">
    <citation type="journal article" date="2019" name="Int. J. Syst. Evol. Microbiol.">
        <title>The Global Catalogue of Microorganisms (GCM) 10K type strain sequencing project: providing services to taxonomists for standard genome sequencing and annotation.</title>
        <authorList>
            <consortium name="The Broad Institute Genomics Platform"/>
            <consortium name="The Broad Institute Genome Sequencing Center for Infectious Disease"/>
            <person name="Wu L."/>
            <person name="Ma J."/>
        </authorList>
    </citation>
    <scope>NUCLEOTIDE SEQUENCE [LARGE SCALE GENOMIC DNA]</scope>
    <source>
        <strain evidence="7">CGMCC 4.7106</strain>
    </source>
</reference>
<name>A0ABW5D4N8_9BACT</name>
<dbReference type="Gene3D" id="3.90.76.10">
    <property type="entry name" value="Dipeptide-binding Protein, Domain 1"/>
    <property type="match status" value="1"/>
</dbReference>
<accession>A0ABW5D4N8</accession>
<dbReference type="InterPro" id="IPR030678">
    <property type="entry name" value="Peptide/Ni-bd"/>
</dbReference>
<evidence type="ECO:0000256" key="3">
    <source>
        <dbReference type="ARBA" id="ARBA00022448"/>
    </source>
</evidence>